<feature type="transmembrane region" description="Helical" evidence="6">
    <location>
        <begin position="265"/>
        <end position="287"/>
    </location>
</feature>
<keyword evidence="8" id="KW-1185">Reference proteome</keyword>
<feature type="transmembrane region" description="Helical" evidence="6">
    <location>
        <begin position="90"/>
        <end position="108"/>
    </location>
</feature>
<evidence type="ECO:0000256" key="6">
    <source>
        <dbReference type="SAM" id="Phobius"/>
    </source>
</evidence>
<feature type="transmembrane region" description="Helical" evidence="6">
    <location>
        <begin position="47"/>
        <end position="70"/>
    </location>
</feature>
<keyword evidence="2" id="KW-1003">Cell membrane</keyword>
<comment type="subcellular location">
    <subcellularLocation>
        <location evidence="1">Cell membrane</location>
        <topology evidence="1">Multi-pass membrane protein</topology>
    </subcellularLocation>
</comment>
<dbReference type="Proteomes" id="UP000523682">
    <property type="component" value="Unassembled WGS sequence"/>
</dbReference>
<dbReference type="AlphaFoldDB" id="A0A7W2EBG3"/>
<dbReference type="GO" id="GO:0005886">
    <property type="term" value="C:plasma membrane"/>
    <property type="evidence" value="ECO:0007669"/>
    <property type="project" value="UniProtKB-SubCell"/>
</dbReference>
<keyword evidence="5 6" id="KW-0472">Membrane</keyword>
<evidence type="ECO:0000313" key="7">
    <source>
        <dbReference type="EMBL" id="MBA5244612.1"/>
    </source>
</evidence>
<gene>
    <name evidence="7" type="ORF">H0193_07285</name>
</gene>
<evidence type="ECO:0000256" key="2">
    <source>
        <dbReference type="ARBA" id="ARBA00022475"/>
    </source>
</evidence>
<organism evidence="7 8">
    <name type="scientific">Corynebacterium haemomassiliense</name>
    <dbReference type="NCBI Taxonomy" id="2754726"/>
    <lineage>
        <taxon>Bacteria</taxon>
        <taxon>Bacillati</taxon>
        <taxon>Actinomycetota</taxon>
        <taxon>Actinomycetes</taxon>
        <taxon>Mycobacteriales</taxon>
        <taxon>Corynebacteriaceae</taxon>
        <taxon>Corynebacterium</taxon>
    </lineage>
</organism>
<keyword evidence="4 6" id="KW-1133">Transmembrane helix</keyword>
<accession>A0A7W2EBG3</accession>
<dbReference type="RefSeq" id="WP_181889213.1">
    <property type="nucleotide sequence ID" value="NZ_JACDTZ010000001.1"/>
</dbReference>
<comment type="caution">
    <text evidence="7">The sequence shown here is derived from an EMBL/GenBank/DDBJ whole genome shotgun (WGS) entry which is preliminary data.</text>
</comment>
<sequence>MSANTWRQWLRWLAPVAIMVVVLVVLRDQLPFFGEAWKAVGAASTGPLLGAVATAVLSLAAMSGVMQILLNVEGRITGVARTNAIVFASNAWSTTVPGGPALSAWLTFRVHRSWGASVGLCGWFFVVSGALSTVWMVLIGVVAVALLGAELSVWSLVASLAVALATIGAVFWATLHPAVLKRWVRFLPEKVRGRVVDVIDQVSAIRISAPAFFAAAGLSLANRLLDLATMVFAVWAVSGQGAPLAGVCLAFIMTKLAGSAQVTPGGLGTVEPVAVGMLVAAGLPLTHATAATVVYRAVSFVLIAAIGWVVYAAVYAGRGFMAGRPAAGKAV</sequence>
<dbReference type="EMBL" id="JACDTZ010000001">
    <property type="protein sequence ID" value="MBA5244612.1"/>
    <property type="molecule type" value="Genomic_DNA"/>
</dbReference>
<reference evidence="7 8" key="1">
    <citation type="submission" date="2020-07" db="EMBL/GenBank/DDBJ databases">
        <title>Draft genome and description of Corynebacterium haemomassiliense strain Marseile-Q3615 sp. nov.</title>
        <authorList>
            <person name="Boxberger M."/>
            <person name="La Scola B."/>
        </authorList>
    </citation>
    <scope>NUCLEOTIDE SEQUENCE [LARGE SCALE GENOMIC DNA]</scope>
    <source>
        <strain evidence="7 8">Marseille-Q3615</strain>
    </source>
</reference>
<feature type="transmembrane region" description="Helical" evidence="6">
    <location>
        <begin position="153"/>
        <end position="175"/>
    </location>
</feature>
<feature type="transmembrane region" description="Helical" evidence="6">
    <location>
        <begin position="120"/>
        <end position="147"/>
    </location>
</feature>
<dbReference type="PANTHER" id="PTHR39087">
    <property type="entry name" value="UPF0104 MEMBRANE PROTEIN MJ1595"/>
    <property type="match status" value="1"/>
</dbReference>
<protein>
    <submittedName>
        <fullName evidence="7">UPF0104 family protein</fullName>
    </submittedName>
</protein>
<evidence type="ECO:0000256" key="3">
    <source>
        <dbReference type="ARBA" id="ARBA00022692"/>
    </source>
</evidence>
<dbReference type="PANTHER" id="PTHR39087:SF2">
    <property type="entry name" value="UPF0104 MEMBRANE PROTEIN MJ1595"/>
    <property type="match status" value="1"/>
</dbReference>
<feature type="transmembrane region" description="Helical" evidence="6">
    <location>
        <begin position="227"/>
        <end position="253"/>
    </location>
</feature>
<evidence type="ECO:0000256" key="1">
    <source>
        <dbReference type="ARBA" id="ARBA00004651"/>
    </source>
</evidence>
<dbReference type="Pfam" id="PF03706">
    <property type="entry name" value="LPG_synthase_TM"/>
    <property type="match status" value="1"/>
</dbReference>
<dbReference type="InterPro" id="IPR022791">
    <property type="entry name" value="L-PG_synthase/AglD"/>
</dbReference>
<proteinExistence type="predicted"/>
<name>A0A7W2EBG3_9CORY</name>
<feature type="transmembrane region" description="Helical" evidence="6">
    <location>
        <begin position="293"/>
        <end position="314"/>
    </location>
</feature>
<evidence type="ECO:0000313" key="8">
    <source>
        <dbReference type="Proteomes" id="UP000523682"/>
    </source>
</evidence>
<keyword evidence="3 6" id="KW-0812">Transmembrane</keyword>
<evidence type="ECO:0000256" key="4">
    <source>
        <dbReference type="ARBA" id="ARBA00022989"/>
    </source>
</evidence>
<evidence type="ECO:0000256" key="5">
    <source>
        <dbReference type="ARBA" id="ARBA00023136"/>
    </source>
</evidence>
<feature type="transmembrane region" description="Helical" evidence="6">
    <location>
        <begin position="195"/>
        <end position="221"/>
    </location>
</feature>
<feature type="transmembrane region" description="Helical" evidence="6">
    <location>
        <begin position="6"/>
        <end position="26"/>
    </location>
</feature>